<keyword evidence="3" id="KW-1185">Reference proteome</keyword>
<evidence type="ECO:0000313" key="2">
    <source>
        <dbReference type="EMBL" id="MBB4664593.1"/>
    </source>
</evidence>
<evidence type="ECO:0000256" key="1">
    <source>
        <dbReference type="ARBA" id="ARBA00010105"/>
    </source>
</evidence>
<proteinExistence type="inferred from homology"/>
<dbReference type="EMBL" id="JACHNU010000008">
    <property type="protein sequence ID" value="MBB4664593.1"/>
    <property type="molecule type" value="Genomic_DNA"/>
</dbReference>
<dbReference type="GO" id="GO:0005737">
    <property type="term" value="C:cytoplasm"/>
    <property type="evidence" value="ECO:0007669"/>
    <property type="project" value="TreeGrafter"/>
</dbReference>
<comment type="similarity">
    <text evidence="1">Belongs to the MYG1 family.</text>
</comment>
<name>A0A840IKC3_9ACTN</name>
<dbReference type="PANTHER" id="PTHR11215">
    <property type="entry name" value="METAL DEPENDENT HYDROLASE - RELATED"/>
    <property type="match status" value="1"/>
</dbReference>
<protein>
    <submittedName>
        <fullName evidence="2">Uncharacterized UPF0160 family protein</fullName>
    </submittedName>
</protein>
<organism evidence="2 3">
    <name type="scientific">Conexibacter arvalis</name>
    <dbReference type="NCBI Taxonomy" id="912552"/>
    <lineage>
        <taxon>Bacteria</taxon>
        <taxon>Bacillati</taxon>
        <taxon>Actinomycetota</taxon>
        <taxon>Thermoleophilia</taxon>
        <taxon>Solirubrobacterales</taxon>
        <taxon>Conexibacteraceae</taxon>
        <taxon>Conexibacter</taxon>
    </lineage>
</organism>
<dbReference type="Pfam" id="PF03690">
    <property type="entry name" value="MYG1_exonuc"/>
    <property type="match status" value="1"/>
</dbReference>
<gene>
    <name evidence="2" type="ORF">BDZ31_004208</name>
</gene>
<reference evidence="2 3" key="1">
    <citation type="submission" date="2020-08" db="EMBL/GenBank/DDBJ databases">
        <title>Genomic Encyclopedia of Archaeal and Bacterial Type Strains, Phase II (KMG-II): from individual species to whole genera.</title>
        <authorList>
            <person name="Goeker M."/>
        </authorList>
    </citation>
    <scope>NUCLEOTIDE SEQUENCE [LARGE SCALE GENOMIC DNA]</scope>
    <source>
        <strain evidence="2 3">DSM 23288</strain>
    </source>
</reference>
<dbReference type="RefSeq" id="WP_183344772.1">
    <property type="nucleotide sequence ID" value="NZ_JACHNU010000008.1"/>
</dbReference>
<comment type="caution">
    <text evidence="2">The sequence shown here is derived from an EMBL/GenBank/DDBJ whole genome shotgun (WGS) entry which is preliminary data.</text>
</comment>
<accession>A0A840IKC3</accession>
<sequence length="295" mass="31522">MRVATHNGSFHADDVFAIAVLRLLHGDRLEVVRTRDPEQLAAADLRVDVGLRNDPATGDFDHHQRGGAGERPNGIRYASFGLVWKAFGAEICGSDEIAEEIDQLVVQGIDANDVGQTIVEPLVGSVTPLTVSHAIGMMNPNWDQENGAAAKDAAFLQAVGFAEGILGRAIASAQAQARAAELVRGAIARAEDPRLIELDRGMPWHRELVANAPEALFVVYPREQDWGLQAVPRVLGDFANRKDLPERWAGMTDADLAAVTGVPDARFCHAGRFMAVAGSRDGALALARQALADGG</sequence>
<dbReference type="PANTHER" id="PTHR11215:SF1">
    <property type="entry name" value="MYG1 EXONUCLEASE"/>
    <property type="match status" value="1"/>
</dbReference>
<evidence type="ECO:0000313" key="3">
    <source>
        <dbReference type="Proteomes" id="UP000585272"/>
    </source>
</evidence>
<dbReference type="Proteomes" id="UP000585272">
    <property type="component" value="Unassembled WGS sequence"/>
</dbReference>
<dbReference type="AlphaFoldDB" id="A0A840IKC3"/>
<dbReference type="InterPro" id="IPR003226">
    <property type="entry name" value="MYG1_exonuclease"/>
</dbReference>